<gene>
    <name evidence="6" type="ORF">C7Y72_17965</name>
</gene>
<evidence type="ECO:0000313" key="7">
    <source>
        <dbReference type="Proteomes" id="UP000240739"/>
    </source>
</evidence>
<dbReference type="Gene3D" id="1.10.357.10">
    <property type="entry name" value="Tetracycline Repressor, domain 2"/>
    <property type="match status" value="1"/>
</dbReference>
<feature type="domain" description="HTH tetR-type" evidence="5">
    <location>
        <begin position="1"/>
        <end position="51"/>
    </location>
</feature>
<protein>
    <submittedName>
        <fullName evidence="6">TetR/AcrR family transcriptional regulator</fullName>
    </submittedName>
</protein>
<evidence type="ECO:0000256" key="2">
    <source>
        <dbReference type="ARBA" id="ARBA00023125"/>
    </source>
</evidence>
<proteinExistence type="predicted"/>
<dbReference type="PANTHER" id="PTHR30055">
    <property type="entry name" value="HTH-TYPE TRANSCRIPTIONAL REGULATOR RUTR"/>
    <property type="match status" value="1"/>
</dbReference>
<dbReference type="Pfam" id="PF00440">
    <property type="entry name" value="TetR_N"/>
    <property type="match status" value="1"/>
</dbReference>
<sequence length="183" mass="19510">MAEVVAEHGYAKTSVAQVLRRAGVSRESFYEQFANKEDCFLAAYDEAATVLLGIMAAGLAAPEPEADPAAAELPVLEQLSRVLRSYLAALAAEPAIARTFFVEVYAAGDAALRRRVDVQARFVDAMATLVDARDDTDRFAVEALVAAISALVTQRVCAGRFDELEALHGPVVGLVARVLGEEA</sequence>
<comment type="caution">
    <text evidence="6">The sequence shown here is derived from an EMBL/GenBank/DDBJ whole genome shotgun (WGS) entry which is preliminary data.</text>
</comment>
<keyword evidence="1" id="KW-0805">Transcription regulation</keyword>
<name>A0A2T4UE79_9ACTN</name>
<dbReference type="AlphaFoldDB" id="A0A2T4UE79"/>
<dbReference type="InterPro" id="IPR050109">
    <property type="entry name" value="HTH-type_TetR-like_transc_reg"/>
</dbReference>
<feature type="DNA-binding region" description="H-T-H motif" evidence="4">
    <location>
        <begin position="14"/>
        <end position="33"/>
    </location>
</feature>
<dbReference type="EMBL" id="PYYB01000003">
    <property type="protein sequence ID" value="PTL55801.1"/>
    <property type="molecule type" value="Genomic_DNA"/>
</dbReference>
<dbReference type="GO" id="GO:0000976">
    <property type="term" value="F:transcription cis-regulatory region binding"/>
    <property type="evidence" value="ECO:0007669"/>
    <property type="project" value="TreeGrafter"/>
</dbReference>
<keyword evidence="7" id="KW-1185">Reference proteome</keyword>
<dbReference type="OrthoDB" id="5242485at2"/>
<evidence type="ECO:0000259" key="5">
    <source>
        <dbReference type="PROSITE" id="PS50977"/>
    </source>
</evidence>
<evidence type="ECO:0000256" key="4">
    <source>
        <dbReference type="PROSITE-ProRule" id="PRU00335"/>
    </source>
</evidence>
<organism evidence="6 7">
    <name type="scientific">Paraconexibacter algicola</name>
    <dbReference type="NCBI Taxonomy" id="2133960"/>
    <lineage>
        <taxon>Bacteria</taxon>
        <taxon>Bacillati</taxon>
        <taxon>Actinomycetota</taxon>
        <taxon>Thermoleophilia</taxon>
        <taxon>Solirubrobacterales</taxon>
        <taxon>Paraconexibacteraceae</taxon>
        <taxon>Paraconexibacter</taxon>
    </lineage>
</organism>
<keyword evidence="2 4" id="KW-0238">DNA-binding</keyword>
<dbReference type="GO" id="GO:0003700">
    <property type="term" value="F:DNA-binding transcription factor activity"/>
    <property type="evidence" value="ECO:0007669"/>
    <property type="project" value="TreeGrafter"/>
</dbReference>
<evidence type="ECO:0000256" key="3">
    <source>
        <dbReference type="ARBA" id="ARBA00023163"/>
    </source>
</evidence>
<reference evidence="6 7" key="1">
    <citation type="submission" date="2018-03" db="EMBL/GenBank/DDBJ databases">
        <title>Aquarubrobacter algicola gen. nov., sp. nov., a novel actinobacterium isolated from shallow eutrophic lake during the end of cyanobacterial harmful algal blooms.</title>
        <authorList>
            <person name="Chun S.J."/>
        </authorList>
    </citation>
    <scope>NUCLEOTIDE SEQUENCE [LARGE SCALE GENOMIC DNA]</scope>
    <source>
        <strain evidence="6 7">Seoho-28</strain>
    </source>
</reference>
<dbReference type="InterPro" id="IPR001647">
    <property type="entry name" value="HTH_TetR"/>
</dbReference>
<dbReference type="PANTHER" id="PTHR30055:SF238">
    <property type="entry name" value="MYCOFACTOCIN BIOSYNTHESIS TRANSCRIPTIONAL REGULATOR MFTR-RELATED"/>
    <property type="match status" value="1"/>
</dbReference>
<dbReference type="PROSITE" id="PS50977">
    <property type="entry name" value="HTH_TETR_2"/>
    <property type="match status" value="1"/>
</dbReference>
<dbReference type="Proteomes" id="UP000240739">
    <property type="component" value="Unassembled WGS sequence"/>
</dbReference>
<accession>A0A2T4UE79</accession>
<evidence type="ECO:0000313" key="6">
    <source>
        <dbReference type="EMBL" id="PTL55801.1"/>
    </source>
</evidence>
<keyword evidence="3" id="KW-0804">Transcription</keyword>
<dbReference type="InterPro" id="IPR009057">
    <property type="entry name" value="Homeodomain-like_sf"/>
</dbReference>
<dbReference type="SUPFAM" id="SSF46689">
    <property type="entry name" value="Homeodomain-like"/>
    <property type="match status" value="1"/>
</dbReference>
<evidence type="ECO:0000256" key="1">
    <source>
        <dbReference type="ARBA" id="ARBA00023015"/>
    </source>
</evidence>